<feature type="domain" description="PKD" evidence="3">
    <location>
        <begin position="770"/>
        <end position="827"/>
    </location>
</feature>
<dbReference type="GO" id="GO:0005509">
    <property type="term" value="F:calcium ion binding"/>
    <property type="evidence" value="ECO:0007669"/>
    <property type="project" value="InterPro"/>
</dbReference>
<dbReference type="InterPro" id="IPR022409">
    <property type="entry name" value="PKD/Chitinase_dom"/>
</dbReference>
<dbReference type="InterPro" id="IPR055401">
    <property type="entry name" value="CEMIP_beta-hel_dom"/>
</dbReference>
<dbReference type="STRING" id="43989.cce_2089"/>
<evidence type="ECO:0008006" key="7">
    <source>
        <dbReference type="Google" id="ProtNLM"/>
    </source>
</evidence>
<dbReference type="CDD" id="cd00146">
    <property type="entry name" value="PKD"/>
    <property type="match status" value="1"/>
</dbReference>
<name>B1WNL0_CROS5</name>
<dbReference type="SMART" id="SM01225">
    <property type="entry name" value="G8"/>
    <property type="match status" value="1"/>
</dbReference>
<dbReference type="Proteomes" id="UP000001203">
    <property type="component" value="Chromosome circular"/>
</dbReference>
<dbReference type="Pfam" id="PF24606">
    <property type="entry name" value="CEMIP_beta-hel"/>
    <property type="match status" value="1"/>
</dbReference>
<dbReference type="Pfam" id="PF10162">
    <property type="entry name" value="G8"/>
    <property type="match status" value="1"/>
</dbReference>
<evidence type="ECO:0000256" key="1">
    <source>
        <dbReference type="ARBA" id="ARBA00022729"/>
    </source>
</evidence>
<dbReference type="InterPro" id="IPR052387">
    <property type="entry name" value="Fibrocystin"/>
</dbReference>
<dbReference type="InterPro" id="IPR006626">
    <property type="entry name" value="PbH1"/>
</dbReference>
<dbReference type="Gene3D" id="2.150.10.10">
    <property type="entry name" value="Serralysin-like metalloprotease, C-terminal"/>
    <property type="match status" value="1"/>
</dbReference>
<keyword evidence="2" id="KW-0325">Glycoprotein</keyword>
<dbReference type="PROSITE" id="PS50093">
    <property type="entry name" value="PKD"/>
    <property type="match status" value="1"/>
</dbReference>
<evidence type="ECO:0000259" key="3">
    <source>
        <dbReference type="PROSITE" id="PS50093"/>
    </source>
</evidence>
<dbReference type="SUPFAM" id="SSF49299">
    <property type="entry name" value="PKD domain"/>
    <property type="match status" value="1"/>
</dbReference>
<dbReference type="InterPro" id="IPR035986">
    <property type="entry name" value="PKD_dom_sf"/>
</dbReference>
<dbReference type="InterPro" id="IPR019316">
    <property type="entry name" value="G8_domain"/>
</dbReference>
<dbReference type="SMART" id="SM00710">
    <property type="entry name" value="PbH1"/>
    <property type="match status" value="6"/>
</dbReference>
<keyword evidence="1" id="KW-0732">Signal</keyword>
<dbReference type="SUPFAM" id="SSF51120">
    <property type="entry name" value="beta-Roll"/>
    <property type="match status" value="1"/>
</dbReference>
<dbReference type="Gene3D" id="2.60.40.3440">
    <property type="match status" value="2"/>
</dbReference>
<dbReference type="Pfam" id="PF00353">
    <property type="entry name" value="HemolysinCabind"/>
    <property type="match status" value="2"/>
</dbReference>
<proteinExistence type="predicted"/>
<dbReference type="InterPro" id="IPR013783">
    <property type="entry name" value="Ig-like_fold"/>
</dbReference>
<dbReference type="PANTHER" id="PTHR46769:SF2">
    <property type="entry name" value="FIBROCYSTIN-L ISOFORM 2 PRECURSOR-RELATED"/>
    <property type="match status" value="1"/>
</dbReference>
<protein>
    <recommendedName>
        <fullName evidence="7">PKD domain-containing protein</fullName>
    </recommendedName>
</protein>
<dbReference type="eggNOG" id="COG2931">
    <property type="taxonomic scope" value="Bacteria"/>
</dbReference>
<gene>
    <name evidence="5" type="ordered locus">cce_2089</name>
</gene>
<dbReference type="eggNOG" id="COG3291">
    <property type="taxonomic scope" value="Bacteria"/>
</dbReference>
<dbReference type="Pfam" id="PF18911">
    <property type="entry name" value="PKD_4"/>
    <property type="match status" value="1"/>
</dbReference>
<dbReference type="EMBL" id="CP000806">
    <property type="protein sequence ID" value="ACB51439.1"/>
    <property type="molecule type" value="Genomic_DNA"/>
</dbReference>
<dbReference type="PRINTS" id="PR00313">
    <property type="entry name" value="CABNDNGRPT"/>
</dbReference>
<dbReference type="PROSITE" id="PS00330">
    <property type="entry name" value="HEMOLYSIN_CALCIUM"/>
    <property type="match status" value="3"/>
</dbReference>
<organism evidence="5 6">
    <name type="scientific">Crocosphaera subtropica (strain ATCC 51142 / BH68)</name>
    <name type="common">Cyanothece sp. (strain ATCC 51142)</name>
    <dbReference type="NCBI Taxonomy" id="43989"/>
    <lineage>
        <taxon>Bacteria</taxon>
        <taxon>Bacillati</taxon>
        <taxon>Cyanobacteriota</taxon>
        <taxon>Cyanophyceae</taxon>
        <taxon>Oscillatoriophycideae</taxon>
        <taxon>Chroococcales</taxon>
        <taxon>Aphanothecaceae</taxon>
        <taxon>Crocosphaera</taxon>
        <taxon>Crocosphaera subtropica</taxon>
    </lineage>
</organism>
<dbReference type="KEGG" id="cyt:cce_2089"/>
<dbReference type="HOGENOM" id="CLU_254722_0_0_3"/>
<dbReference type="RefSeq" id="WP_009545887.1">
    <property type="nucleotide sequence ID" value="NC_010546.1"/>
</dbReference>
<dbReference type="PROSITE" id="PS51484">
    <property type="entry name" value="G8"/>
    <property type="match status" value="1"/>
</dbReference>
<dbReference type="OrthoDB" id="7783360at2"/>
<evidence type="ECO:0000259" key="4">
    <source>
        <dbReference type="PROSITE" id="PS51484"/>
    </source>
</evidence>
<dbReference type="NCBIfam" id="NF012211">
    <property type="entry name" value="tand_rpt_95"/>
    <property type="match status" value="2"/>
</dbReference>
<dbReference type="PANTHER" id="PTHR46769">
    <property type="entry name" value="POLYCYSTIC KIDNEY AND HEPATIC DISEASE 1 (AUTOSOMAL RECESSIVE)-LIKE 1"/>
    <property type="match status" value="1"/>
</dbReference>
<evidence type="ECO:0000313" key="6">
    <source>
        <dbReference type="Proteomes" id="UP000001203"/>
    </source>
</evidence>
<dbReference type="Pfam" id="PF17963">
    <property type="entry name" value="Big_9"/>
    <property type="match status" value="2"/>
</dbReference>
<dbReference type="InterPro" id="IPR000601">
    <property type="entry name" value="PKD_dom"/>
</dbReference>
<dbReference type="SMART" id="SM00089">
    <property type="entry name" value="PKD"/>
    <property type="match status" value="1"/>
</dbReference>
<keyword evidence="6" id="KW-1185">Reference proteome</keyword>
<evidence type="ECO:0000313" key="5">
    <source>
        <dbReference type="EMBL" id="ACB51439.1"/>
    </source>
</evidence>
<dbReference type="InterPro" id="IPR018511">
    <property type="entry name" value="Hemolysin-typ_Ca-bd_CS"/>
</dbReference>
<dbReference type="InterPro" id="IPR001343">
    <property type="entry name" value="Hemolysn_Ca-bd"/>
</dbReference>
<dbReference type="InterPro" id="IPR011049">
    <property type="entry name" value="Serralysin-like_metalloprot_C"/>
</dbReference>
<reference evidence="5 6" key="1">
    <citation type="journal article" date="2008" name="Proc. Natl. Acad. Sci. U.S.A.">
        <title>The genome of Cyanothece 51142, a unicellular diazotrophic cyanobacterium important in the marine nitrogen cycle.</title>
        <authorList>
            <person name="Welsh E.A."/>
            <person name="Liberton M."/>
            <person name="Stoeckel J."/>
            <person name="Loh T."/>
            <person name="Elvitigala T."/>
            <person name="Wang C."/>
            <person name="Wollam A."/>
            <person name="Fulton R.S."/>
            <person name="Clifton S.W."/>
            <person name="Jacobs J.M."/>
            <person name="Aurora R."/>
            <person name="Ghosh B.K."/>
            <person name="Sherman L.A."/>
            <person name="Smith R.D."/>
            <person name="Wilson R.K."/>
            <person name="Pakrasi H.B."/>
        </authorList>
    </citation>
    <scope>NUCLEOTIDE SEQUENCE [LARGE SCALE GENOMIC DNA]</scope>
    <source>
        <strain evidence="6">ATCC 51142 / BH68</strain>
    </source>
</reference>
<feature type="domain" description="G8" evidence="4">
    <location>
        <begin position="71"/>
        <end position="198"/>
    </location>
</feature>
<dbReference type="Gene3D" id="2.60.40.10">
    <property type="entry name" value="Immunoglobulins"/>
    <property type="match status" value="1"/>
</dbReference>
<accession>B1WNL0</accession>
<sequence length="1687" mass="183842">MNIPRKHPICNSKLDNFPEQILKSVGERLDSKSICDDADMETHTHAPFLNLVPHSNATHVAINNGSWFDPNTWQDGIIPNDNADVVIAQGVEVFYDQESDARIHTVRVDGSLAFSQNTDTQLIVDYIAVSNTGTLEMGTEFNPIQAQANIIFAPVDPNNPEIDTTWDPHQISRGLVAGDGAKVSIFGKEKTGYVTLADNHLAGSTELTFSEPVPTNWKIGDQIVLTGTAWNNNGSHADNSVTQDEVLTIESINGNTITFSHNDVNGNALRFDHTTPEGFGLDIYVANLTRNVVFQSEGGNEVPPSQRGHTMFMDHDTQIYNAGFYGLGRTNKDIVLNDPQFDSEGNLIPGTGTNPKARYPIHFHEILEHHDPNMSHSMDMDTAEVNGNAIWGTPGWALSVHSSRVDVTNNVSFDAVGAHFVTEDGDEQATFRGNIAIKSAGAVTDAPADLLQPKGPRGDQKDFGVRGMGFWLETPYSVVNGFEDNIVTGTKDSGIFVYGHNDVHAQPIVSVSTLPQELQWIAGNATEIQSWAVPLINFRGNKVYNAEGGIELRGVSRDDDGLGYFGLRHDQQSVISEFEIWGVRHHGVDIQYAAHITVQDSLIVGDPDNPITRNHSNSNHLTTQGVGVNSDKNARSIIIDNSIVSGFEIGATIPQTGSQGYNSEIKYNQSQLIGGIFENNIYNLYPASGREGNLSTFEPTNPFNNNPPVTPYFEIKGNTIFEIPSTDTTPIAEFTNSPKGGLAISFDASASLDPDYIPEWTDSKNDPNTAGDNTIASFAWDFDNDGIIDDFGRYTTHSYDKPGTYYATLKVTDIQGNTVTNTQQIEVDYSPYANVVKFSDFGNDDPNFKQTYVTVNWFNQGWYQNKDHGMWGRDVINGWAYAVKETGVGRLVQSINDQGVTRGLQTVSFDATNLGSNTLRLQVYGINGPFSMSVWDDKIASTMDTIPVEASLLLDSGNIGNNSFDWTTFSWNNIDFGEKGYEFIAVRFSTWGVNQSLGEFQAIDNVFIGNLSTSVGDSNSSPVAVNDTAQVNENQSVVIDVLANDSDPDGDLIFVSNISQPDHGKIVDNGDGTLTYTPDTNFSGSDSFVYTVADLNGQTDTATVNLTVNAVDNPSPTGTLSFKDYVIESYDSSQDINATTTIEDDGNSLRITGNGWKKIAMPYQVTTDTILEFDFFSSQQGEIQGIGFDNDNSISSNLTFQLYGTQSNWGNQTFDNYEKSTGQWQHYRIEVGQFYTGQMNYLTFTNDHDVSNPTAESIFSNLQVYENTPLDLNNNPVAADDNVTTNINTPVTISATTLLTNDSDPDGDSISLTDVNNPVNGTIQLDSNGDVIFTPDTNFSGISTFDYIISDTKGGLGKGTVSVNVNQPISSNTLSFKDYVIESYDSSQDINATTTIEDDGNSLRITGNGWKKIAMPYEVTANTVLEFDFYSSQPGEIHGIGFDNDNSISSNLTFQLYGTQSNWGNQTFDNYEKSTGQWQHYRIEVGQFYTGQMNYLTFTNDHDVSNPTAESIFSNIQVYEETTPVANSISDNSQISETPKSSYDLATGVTTIAGTKGDDIIEGTSGDDLIDGNAGNDILTGSTGNDTLSGGTGNDVLTGGAGNDVLNGGSGGDIFNFSANEGRDRIEDFESGDKIRLQNIDSQSLQLIEQNGNTFLDLGNNQGIELPGILPDALNINIVANVIELVL</sequence>
<evidence type="ECO:0000256" key="2">
    <source>
        <dbReference type="ARBA" id="ARBA00023180"/>
    </source>
</evidence>